<dbReference type="Proteomes" id="UP000515913">
    <property type="component" value="Chromosome"/>
</dbReference>
<evidence type="ECO:0008006" key="4">
    <source>
        <dbReference type="Google" id="ProtNLM"/>
    </source>
</evidence>
<sequence length="91" mass="10259">MSTIILYVIIMALGIFLARKNIIPERLKSKIGHCQTFALIFLLGVLGYKLGSDKVLLEGIHFLGLQAFTIAVLSIVFSILLVFLFYKKEDR</sequence>
<dbReference type="RefSeq" id="WP_101473541.1">
    <property type="nucleotide sequence ID" value="NZ_CP060637.1"/>
</dbReference>
<name>A0A7G9GX23_9FUSO</name>
<evidence type="ECO:0000256" key="1">
    <source>
        <dbReference type="SAM" id="Phobius"/>
    </source>
</evidence>
<feature type="transmembrane region" description="Helical" evidence="1">
    <location>
        <begin position="6"/>
        <end position="22"/>
    </location>
</feature>
<proteinExistence type="predicted"/>
<dbReference type="KEGG" id="fho:H9Q81_00505"/>
<keyword evidence="1" id="KW-1133">Transmembrane helix</keyword>
<gene>
    <name evidence="2" type="ORF">H9Q81_00505</name>
</gene>
<reference evidence="2 3" key="1">
    <citation type="submission" date="2020-08" db="EMBL/GenBank/DDBJ databases">
        <authorList>
            <person name="Liu C."/>
            <person name="Sun Q."/>
        </authorList>
    </citation>
    <scope>NUCLEOTIDE SEQUENCE [LARGE SCALE GENOMIC DNA]</scope>
    <source>
        <strain evidence="2 3">NSJ-57</strain>
    </source>
</reference>
<evidence type="ECO:0000313" key="3">
    <source>
        <dbReference type="Proteomes" id="UP000515913"/>
    </source>
</evidence>
<evidence type="ECO:0000313" key="2">
    <source>
        <dbReference type="EMBL" id="QNM15355.1"/>
    </source>
</evidence>
<accession>A0A7G9GX23</accession>
<dbReference type="EMBL" id="CP060637">
    <property type="protein sequence ID" value="QNM15355.1"/>
    <property type="molecule type" value="Genomic_DNA"/>
</dbReference>
<dbReference type="AlphaFoldDB" id="A0A7G9GX23"/>
<organism evidence="2 3">
    <name type="scientific">Fusobacterium hominis</name>
    <dbReference type="NCBI Taxonomy" id="2764326"/>
    <lineage>
        <taxon>Bacteria</taxon>
        <taxon>Fusobacteriati</taxon>
        <taxon>Fusobacteriota</taxon>
        <taxon>Fusobacteriia</taxon>
        <taxon>Fusobacteriales</taxon>
        <taxon>Fusobacteriaceae</taxon>
        <taxon>Fusobacterium</taxon>
    </lineage>
</organism>
<protein>
    <recommendedName>
        <fullName evidence="4">DUF340 domain-containing protein</fullName>
    </recommendedName>
</protein>
<keyword evidence="3" id="KW-1185">Reference proteome</keyword>
<keyword evidence="1" id="KW-0472">Membrane</keyword>
<keyword evidence="1" id="KW-0812">Transmembrane</keyword>
<feature type="transmembrane region" description="Helical" evidence="1">
    <location>
        <begin position="63"/>
        <end position="86"/>
    </location>
</feature>
<feature type="transmembrane region" description="Helical" evidence="1">
    <location>
        <begin position="34"/>
        <end position="51"/>
    </location>
</feature>